<dbReference type="EMBL" id="QPJJ01000003">
    <property type="protein sequence ID" value="RCW74939.1"/>
    <property type="molecule type" value="Genomic_DNA"/>
</dbReference>
<feature type="transmembrane region" description="Helical" evidence="1">
    <location>
        <begin position="33"/>
        <end position="54"/>
    </location>
</feature>
<gene>
    <name evidence="2" type="ORF">DFR57_103236</name>
</gene>
<evidence type="ECO:0000256" key="1">
    <source>
        <dbReference type="SAM" id="Phobius"/>
    </source>
</evidence>
<feature type="transmembrane region" description="Helical" evidence="1">
    <location>
        <begin position="116"/>
        <end position="141"/>
    </location>
</feature>
<organism evidence="2 3">
    <name type="scientific">Saliterribacillus persicus</name>
    <dbReference type="NCBI Taxonomy" id="930114"/>
    <lineage>
        <taxon>Bacteria</taxon>
        <taxon>Bacillati</taxon>
        <taxon>Bacillota</taxon>
        <taxon>Bacilli</taxon>
        <taxon>Bacillales</taxon>
        <taxon>Bacillaceae</taxon>
        <taxon>Saliterribacillus</taxon>
    </lineage>
</organism>
<comment type="caution">
    <text evidence="2">The sequence shown here is derived from an EMBL/GenBank/DDBJ whole genome shotgun (WGS) entry which is preliminary data.</text>
</comment>
<evidence type="ECO:0000313" key="2">
    <source>
        <dbReference type="EMBL" id="RCW74939.1"/>
    </source>
</evidence>
<sequence>MIDYLLVFLGGAIPWLEIALVIPFGIITGLNPAIVILVGFLGNMLTLLALIIGFEKVKEWWSGKDGDKNSKRQQRARVMWNKYGLPGMIMLGPIFIGSHIAAFIGMTLGATRSATILWSVISVGGWSLAIGILTALGFDFFT</sequence>
<keyword evidence="1" id="KW-0472">Membrane</keyword>
<feature type="transmembrane region" description="Helical" evidence="1">
    <location>
        <begin position="83"/>
        <end position="104"/>
    </location>
</feature>
<dbReference type="RefSeq" id="WP_114352042.1">
    <property type="nucleotide sequence ID" value="NZ_QPJJ01000003.1"/>
</dbReference>
<accession>A0A368Y5B2</accession>
<dbReference type="AlphaFoldDB" id="A0A368Y5B2"/>
<proteinExistence type="predicted"/>
<keyword evidence="1" id="KW-0812">Transmembrane</keyword>
<dbReference type="Pfam" id="PF06695">
    <property type="entry name" value="Sm_multidrug_ex"/>
    <property type="match status" value="1"/>
</dbReference>
<protein>
    <submittedName>
        <fullName evidence="2">Putative small multi-drug export protein</fullName>
    </submittedName>
</protein>
<name>A0A368Y5B2_9BACI</name>
<keyword evidence="3" id="KW-1185">Reference proteome</keyword>
<reference evidence="2 3" key="1">
    <citation type="submission" date="2018-07" db="EMBL/GenBank/DDBJ databases">
        <title>Genomic Encyclopedia of Type Strains, Phase IV (KMG-IV): sequencing the most valuable type-strain genomes for metagenomic binning, comparative biology and taxonomic classification.</title>
        <authorList>
            <person name="Goeker M."/>
        </authorList>
    </citation>
    <scope>NUCLEOTIDE SEQUENCE [LARGE SCALE GENOMIC DNA]</scope>
    <source>
        <strain evidence="2 3">DSM 27696</strain>
    </source>
</reference>
<dbReference type="InterPro" id="IPR009577">
    <property type="entry name" value="Sm_multidrug_ex"/>
</dbReference>
<evidence type="ECO:0000313" key="3">
    <source>
        <dbReference type="Proteomes" id="UP000252585"/>
    </source>
</evidence>
<feature type="transmembrane region" description="Helical" evidence="1">
    <location>
        <begin position="5"/>
        <end position="27"/>
    </location>
</feature>
<keyword evidence="1" id="KW-1133">Transmembrane helix</keyword>
<dbReference type="Proteomes" id="UP000252585">
    <property type="component" value="Unassembled WGS sequence"/>
</dbReference>
<dbReference type="OrthoDB" id="6400183at2"/>